<dbReference type="InterPro" id="IPR050984">
    <property type="entry name" value="Gfo/Idh/MocA_domain"/>
</dbReference>
<dbReference type="Gene3D" id="3.30.360.10">
    <property type="entry name" value="Dihydrodipicolinate Reductase, domain 2"/>
    <property type="match status" value="1"/>
</dbReference>
<name>A0A411ZTP6_9FIRM</name>
<evidence type="ECO:0000313" key="6">
    <source>
        <dbReference type="Proteomes" id="UP000284662"/>
    </source>
</evidence>
<dbReference type="GO" id="GO:0000166">
    <property type="term" value="F:nucleotide binding"/>
    <property type="evidence" value="ECO:0007669"/>
    <property type="project" value="InterPro"/>
</dbReference>
<proteinExistence type="inferred from homology"/>
<dbReference type="Gene3D" id="3.40.50.720">
    <property type="entry name" value="NAD(P)-binding Rossmann-like Domain"/>
    <property type="match status" value="1"/>
</dbReference>
<sequence>MKQMKVGIVGTGLIASLMAKTLNGLNDENIKNYAVASRTLTKAKVFADEYKIEKAYGSYMELIQDKDIDLVYIAVPHNEHYRIAKLCIENKKNVLCEKPFTVNAEETKDLLALAKENNVLITEAIWTRYMPSRKLINDVIVSGIIGQVHSIQANLGYPLKDVKRMISPELAGGALLDVGVYTVNFALMVFGNDIKDIFAKAVMSDKGIDLTDSITITWNDGKMAVLHASMMTPTDRCGFIYGEKGYICVTNINNPEAIKIYDVEHNLIKEVEIPKQVTGYEYEVLACAKAIDKNELECEAMPHKETIFVMEILDKIRNQWNMKYPFEK</sequence>
<dbReference type="Pfam" id="PF22725">
    <property type="entry name" value="GFO_IDH_MocA_C3"/>
    <property type="match status" value="1"/>
</dbReference>
<evidence type="ECO:0000313" key="5">
    <source>
        <dbReference type="EMBL" id="RGQ06193.1"/>
    </source>
</evidence>
<protein>
    <submittedName>
        <fullName evidence="5">Gfo/Idh/MocA family oxidoreductase</fullName>
    </submittedName>
</protein>
<dbReference type="EMBL" id="QRST01000007">
    <property type="protein sequence ID" value="RGQ06193.1"/>
    <property type="molecule type" value="Genomic_DNA"/>
</dbReference>
<dbReference type="SUPFAM" id="SSF55347">
    <property type="entry name" value="Glyceraldehyde-3-phosphate dehydrogenase-like, C-terminal domain"/>
    <property type="match status" value="1"/>
</dbReference>
<comment type="similarity">
    <text evidence="1">Belongs to the Gfo/Idh/MocA family.</text>
</comment>
<dbReference type="GO" id="GO:0016491">
    <property type="term" value="F:oxidoreductase activity"/>
    <property type="evidence" value="ECO:0007669"/>
    <property type="project" value="UniProtKB-KW"/>
</dbReference>
<dbReference type="SUPFAM" id="SSF51735">
    <property type="entry name" value="NAD(P)-binding Rossmann-fold domains"/>
    <property type="match status" value="1"/>
</dbReference>
<dbReference type="PANTHER" id="PTHR22604:SF105">
    <property type="entry name" value="TRANS-1,2-DIHYDROBENZENE-1,2-DIOL DEHYDROGENASE"/>
    <property type="match status" value="1"/>
</dbReference>
<dbReference type="InterPro" id="IPR036291">
    <property type="entry name" value="NAD(P)-bd_dom_sf"/>
</dbReference>
<organism evidence="5 6">
    <name type="scientific">Megamonas rupellensis</name>
    <dbReference type="NCBI Taxonomy" id="491921"/>
    <lineage>
        <taxon>Bacteria</taxon>
        <taxon>Bacillati</taxon>
        <taxon>Bacillota</taxon>
        <taxon>Negativicutes</taxon>
        <taxon>Selenomonadales</taxon>
        <taxon>Selenomonadaceae</taxon>
        <taxon>Megamonas</taxon>
    </lineage>
</organism>
<keyword evidence="2" id="KW-0560">Oxidoreductase</keyword>
<dbReference type="InterPro" id="IPR055170">
    <property type="entry name" value="GFO_IDH_MocA-like_dom"/>
</dbReference>
<accession>A0A411ZTP6</accession>
<evidence type="ECO:0000256" key="1">
    <source>
        <dbReference type="ARBA" id="ARBA00010928"/>
    </source>
</evidence>
<evidence type="ECO:0000259" key="3">
    <source>
        <dbReference type="Pfam" id="PF01408"/>
    </source>
</evidence>
<dbReference type="PANTHER" id="PTHR22604">
    <property type="entry name" value="OXIDOREDUCTASES"/>
    <property type="match status" value="1"/>
</dbReference>
<evidence type="ECO:0000256" key="2">
    <source>
        <dbReference type="ARBA" id="ARBA00023002"/>
    </source>
</evidence>
<reference evidence="5 6" key="1">
    <citation type="submission" date="2018-08" db="EMBL/GenBank/DDBJ databases">
        <title>A genome reference for cultivated species of the human gut microbiota.</title>
        <authorList>
            <person name="Zou Y."/>
            <person name="Xue W."/>
            <person name="Luo G."/>
        </authorList>
    </citation>
    <scope>NUCLEOTIDE SEQUENCE [LARGE SCALE GENOMIC DNA]</scope>
    <source>
        <strain evidence="5 6">AF29-2</strain>
    </source>
</reference>
<feature type="domain" description="Gfo/Idh/MocA-like oxidoreductase N-terminal" evidence="3">
    <location>
        <begin position="4"/>
        <end position="122"/>
    </location>
</feature>
<dbReference type="RefSeq" id="WP_117976401.1">
    <property type="nucleotide sequence ID" value="NZ_QRST01000007.1"/>
</dbReference>
<dbReference type="AlphaFoldDB" id="A0A411ZTP6"/>
<dbReference type="InterPro" id="IPR000683">
    <property type="entry name" value="Gfo/Idh/MocA-like_OxRdtase_N"/>
</dbReference>
<dbReference type="Proteomes" id="UP000284662">
    <property type="component" value="Unassembled WGS sequence"/>
</dbReference>
<gene>
    <name evidence="5" type="ORF">DWZ11_05500</name>
</gene>
<feature type="domain" description="GFO/IDH/MocA-like oxidoreductase" evidence="4">
    <location>
        <begin position="137"/>
        <end position="247"/>
    </location>
</feature>
<evidence type="ECO:0000259" key="4">
    <source>
        <dbReference type="Pfam" id="PF22725"/>
    </source>
</evidence>
<comment type="caution">
    <text evidence="5">The sequence shown here is derived from an EMBL/GenBank/DDBJ whole genome shotgun (WGS) entry which is preliminary data.</text>
</comment>
<dbReference type="Pfam" id="PF01408">
    <property type="entry name" value="GFO_IDH_MocA"/>
    <property type="match status" value="1"/>
</dbReference>